<dbReference type="VEuPathDB" id="AmoebaDB:NAEGRDRAFT_74906"/>
<evidence type="ECO:0000313" key="1">
    <source>
        <dbReference type="EMBL" id="EFC37313.1"/>
    </source>
</evidence>
<evidence type="ECO:0000313" key="2">
    <source>
        <dbReference type="Proteomes" id="UP000006671"/>
    </source>
</evidence>
<sequence length="486" mass="56009">MKRHDSHSTEHLSKKTKLDCSSQSLIHLTNEILANIFLFLDPITDLLPNVMAVCEKFFEILGGKGTLDTKHIIYEKIILKSRMKLHRDRFDKAYFVRLVDFVSRAACVNACKVLKLGNNYDGDEGLSLVLTIDFFKKSKETGCFNGLKKLSLFNISIFKQMSQKNIKILKEWVSSLSNLEELHLNNLIPQDVMNAILIECKNLKHLTCVSGNLAINDDMGPFALESLDISTSDDNDINYSFFTRTPHLKKLAIGFNYCFPNTLFLNIRDYCRELTEFSYGERDMNETGNLQIMMQMNQLEKVCINTQELDLDIIRHIVNTFKLKMFPISLGSEGDFSDILEVLEETLELVDDSYVLYQAKPETNFLQKCKKFKQARRFLTFGETLENNHVTIGDLFEELPLLNELLLTLSIENIREQSLKGANQAFKLIHGKEGIVNELFNDTTFYTKIETQSRGSLKLRVRIVDFENMDYEQDEQDAIFKISLVK</sequence>
<dbReference type="RefSeq" id="XP_002670057.1">
    <property type="nucleotide sequence ID" value="XM_002670011.1"/>
</dbReference>
<evidence type="ECO:0008006" key="3">
    <source>
        <dbReference type="Google" id="ProtNLM"/>
    </source>
</evidence>
<dbReference type="InParanoid" id="D2W0M0"/>
<organism evidence="2">
    <name type="scientific">Naegleria gruberi</name>
    <name type="common">Amoeba</name>
    <dbReference type="NCBI Taxonomy" id="5762"/>
    <lineage>
        <taxon>Eukaryota</taxon>
        <taxon>Discoba</taxon>
        <taxon>Heterolobosea</taxon>
        <taxon>Tetramitia</taxon>
        <taxon>Eutetramitia</taxon>
        <taxon>Vahlkampfiidae</taxon>
        <taxon>Naegleria</taxon>
    </lineage>
</organism>
<dbReference type="KEGG" id="ngr:NAEGRDRAFT_74906"/>
<proteinExistence type="predicted"/>
<dbReference type="Proteomes" id="UP000006671">
    <property type="component" value="Unassembled WGS sequence"/>
</dbReference>
<reference evidence="1 2" key="1">
    <citation type="journal article" date="2010" name="Cell">
        <title>The genome of Naegleria gruberi illuminates early eukaryotic versatility.</title>
        <authorList>
            <person name="Fritz-Laylin L.K."/>
            <person name="Prochnik S.E."/>
            <person name="Ginger M.L."/>
            <person name="Dacks J.B."/>
            <person name="Carpenter M.L."/>
            <person name="Field M.C."/>
            <person name="Kuo A."/>
            <person name="Paredez A."/>
            <person name="Chapman J."/>
            <person name="Pham J."/>
            <person name="Shu S."/>
            <person name="Neupane R."/>
            <person name="Cipriano M."/>
            <person name="Mancuso J."/>
            <person name="Tu H."/>
            <person name="Salamov A."/>
            <person name="Lindquist E."/>
            <person name="Shapiro H."/>
            <person name="Lucas S."/>
            <person name="Grigoriev I.V."/>
            <person name="Cande W.Z."/>
            <person name="Fulton C."/>
            <person name="Rokhsar D.S."/>
            <person name="Dawson S.C."/>
        </authorList>
    </citation>
    <scope>NUCLEOTIDE SEQUENCE [LARGE SCALE GENOMIC DNA]</scope>
    <source>
        <strain evidence="1 2">NEG-M</strain>
    </source>
</reference>
<dbReference type="GeneID" id="8853704"/>
<dbReference type="EMBL" id="GG738919">
    <property type="protein sequence ID" value="EFC37313.1"/>
    <property type="molecule type" value="Genomic_DNA"/>
</dbReference>
<protein>
    <recommendedName>
        <fullName evidence="3">F-box domain-containing protein</fullName>
    </recommendedName>
</protein>
<gene>
    <name evidence="1" type="ORF">NAEGRDRAFT_74906</name>
</gene>
<dbReference type="Gene3D" id="3.80.10.10">
    <property type="entry name" value="Ribonuclease Inhibitor"/>
    <property type="match status" value="1"/>
</dbReference>
<name>D2W0M0_NAEGR</name>
<dbReference type="SUPFAM" id="SSF52047">
    <property type="entry name" value="RNI-like"/>
    <property type="match status" value="1"/>
</dbReference>
<dbReference type="AlphaFoldDB" id="D2W0M0"/>
<dbReference type="InterPro" id="IPR032675">
    <property type="entry name" value="LRR_dom_sf"/>
</dbReference>
<keyword evidence="2" id="KW-1185">Reference proteome</keyword>
<accession>D2W0M0</accession>